<dbReference type="AlphaFoldDB" id="A0A402APM8"/>
<proteinExistence type="predicted"/>
<dbReference type="EMBL" id="BIFS01000001">
    <property type="protein sequence ID" value="GCE21052.1"/>
    <property type="molecule type" value="Genomic_DNA"/>
</dbReference>
<gene>
    <name evidence="1" type="ORF">KDK_48520</name>
</gene>
<organism evidence="1 2">
    <name type="scientific">Dictyobacter kobayashii</name>
    <dbReference type="NCBI Taxonomy" id="2014872"/>
    <lineage>
        <taxon>Bacteria</taxon>
        <taxon>Bacillati</taxon>
        <taxon>Chloroflexota</taxon>
        <taxon>Ktedonobacteria</taxon>
        <taxon>Ktedonobacterales</taxon>
        <taxon>Dictyobacteraceae</taxon>
        <taxon>Dictyobacter</taxon>
    </lineage>
</organism>
<comment type="caution">
    <text evidence="1">The sequence shown here is derived from an EMBL/GenBank/DDBJ whole genome shotgun (WGS) entry which is preliminary data.</text>
</comment>
<sequence>MLGKWTRLQRWWMHLVGQRAIEQKALLMHDLVKPEIAARPAYHLTMGLVLTPQMR</sequence>
<accession>A0A402APM8</accession>
<name>A0A402APM8_9CHLR</name>
<keyword evidence="2" id="KW-1185">Reference proteome</keyword>
<protein>
    <submittedName>
        <fullName evidence="1">Uncharacterized protein</fullName>
    </submittedName>
</protein>
<reference evidence="2" key="1">
    <citation type="submission" date="2018-12" db="EMBL/GenBank/DDBJ databases">
        <title>Tengunoibacter tsumagoiensis gen. nov., sp. nov., Dictyobacter kobayashii sp. nov., D. alpinus sp. nov., and D. joshuensis sp. nov. and description of Dictyobacteraceae fam. nov. within the order Ktedonobacterales isolated from Tengu-no-mugimeshi.</title>
        <authorList>
            <person name="Wang C.M."/>
            <person name="Zheng Y."/>
            <person name="Sakai Y."/>
            <person name="Toyoda A."/>
            <person name="Minakuchi Y."/>
            <person name="Abe K."/>
            <person name="Yokota A."/>
            <person name="Yabe S."/>
        </authorList>
    </citation>
    <scope>NUCLEOTIDE SEQUENCE [LARGE SCALE GENOMIC DNA]</scope>
    <source>
        <strain evidence="2">Uno11</strain>
    </source>
</reference>
<evidence type="ECO:0000313" key="1">
    <source>
        <dbReference type="EMBL" id="GCE21052.1"/>
    </source>
</evidence>
<dbReference type="Proteomes" id="UP000287188">
    <property type="component" value="Unassembled WGS sequence"/>
</dbReference>
<evidence type="ECO:0000313" key="2">
    <source>
        <dbReference type="Proteomes" id="UP000287188"/>
    </source>
</evidence>